<dbReference type="Proteomes" id="UP000002505">
    <property type="component" value="Chromosome"/>
</dbReference>
<protein>
    <submittedName>
        <fullName evidence="2">Short-chain dehydrogenase/reductase SDR</fullName>
    </submittedName>
</protein>
<dbReference type="AlphaFoldDB" id="B8HGR1"/>
<dbReference type="GO" id="GO:0005737">
    <property type="term" value="C:cytoplasm"/>
    <property type="evidence" value="ECO:0007669"/>
    <property type="project" value="TreeGrafter"/>
</dbReference>
<dbReference type="EMBL" id="CP001341">
    <property type="protein sequence ID" value="ACL41327.1"/>
    <property type="molecule type" value="Genomic_DNA"/>
</dbReference>
<dbReference type="Gene3D" id="3.40.50.720">
    <property type="entry name" value="NAD(P)-binding Rossmann-like Domain"/>
    <property type="match status" value="1"/>
</dbReference>
<evidence type="ECO:0000313" key="2">
    <source>
        <dbReference type="EMBL" id="ACL41327.1"/>
    </source>
</evidence>
<dbReference type="PRINTS" id="PR00081">
    <property type="entry name" value="GDHRDH"/>
</dbReference>
<evidence type="ECO:0000313" key="3">
    <source>
        <dbReference type="Proteomes" id="UP000002505"/>
    </source>
</evidence>
<reference evidence="2" key="1">
    <citation type="submission" date="2009-01" db="EMBL/GenBank/DDBJ databases">
        <title>Complete sequence of chromosome of Arthrobacter chlorophenolicus A6.</title>
        <authorList>
            <consortium name="US DOE Joint Genome Institute"/>
            <person name="Lucas S."/>
            <person name="Copeland A."/>
            <person name="Lapidus A."/>
            <person name="Glavina del Rio T."/>
            <person name="Tice H."/>
            <person name="Bruce D."/>
            <person name="Goodwin L."/>
            <person name="Pitluck S."/>
            <person name="Goltsman E."/>
            <person name="Clum A."/>
            <person name="Larimer F."/>
            <person name="Land M."/>
            <person name="Hauser L."/>
            <person name="Kyrpides N."/>
            <person name="Mikhailova N."/>
            <person name="Jansson J."/>
            <person name="Richardson P."/>
        </authorList>
    </citation>
    <scope>NUCLEOTIDE SEQUENCE [LARGE SCALE GENOMIC DNA]</scope>
    <source>
        <strain evidence="2">A6</strain>
    </source>
</reference>
<dbReference type="PANTHER" id="PTHR43544:SF12">
    <property type="entry name" value="NAD(P)-BINDING ROSSMANN-FOLD SUPERFAMILY PROTEIN"/>
    <property type="match status" value="1"/>
</dbReference>
<dbReference type="STRING" id="452863.Achl_3370"/>
<dbReference type="PANTHER" id="PTHR43544">
    <property type="entry name" value="SHORT-CHAIN DEHYDROGENASE/REDUCTASE"/>
    <property type="match status" value="1"/>
</dbReference>
<organism evidence="2 3">
    <name type="scientific">Pseudarthrobacter chlorophenolicus (strain ATCC 700700 / DSM 12829 / CIP 107037 / JCM 12360 / KCTC 9906 / NCIMB 13794 / A6)</name>
    <name type="common">Arthrobacter chlorophenolicus</name>
    <dbReference type="NCBI Taxonomy" id="452863"/>
    <lineage>
        <taxon>Bacteria</taxon>
        <taxon>Bacillati</taxon>
        <taxon>Actinomycetota</taxon>
        <taxon>Actinomycetes</taxon>
        <taxon>Micrococcales</taxon>
        <taxon>Micrococcaceae</taxon>
        <taxon>Pseudarthrobacter</taxon>
    </lineage>
</organism>
<gene>
    <name evidence="2" type="ordered locus">Achl_3370</name>
</gene>
<dbReference type="GO" id="GO:0016491">
    <property type="term" value="F:oxidoreductase activity"/>
    <property type="evidence" value="ECO:0007669"/>
    <property type="project" value="TreeGrafter"/>
</dbReference>
<dbReference type="InterPro" id="IPR002347">
    <property type="entry name" value="SDR_fam"/>
</dbReference>
<comment type="similarity">
    <text evidence="1">Belongs to the short-chain dehydrogenases/reductases (SDR) family.</text>
</comment>
<dbReference type="OrthoDB" id="9785826at2"/>
<proteinExistence type="inferred from homology"/>
<name>B8HGR1_PSECP</name>
<dbReference type="Pfam" id="PF00106">
    <property type="entry name" value="adh_short"/>
    <property type="match status" value="1"/>
</dbReference>
<sequence length="229" mass="23691">MGRLAVVTGANRGLGLATVRELSENGWDVLALTRTSAEPAGGSWPAGVVPVLHDVRSEPTHALTAAVGQRQVDLLVNNAAQGAPHGKLGAIGADGLLNSLDVNVAGPLRLTQFLLPNLLAAPDPVIVNVSSRLGSVSAQANGDFADLSTSYAYKVSKAAQNMLTVSLAQELQGRVRCWAVHPGKLATAMGQSDAAKDPGTAARQLRELVDSGSRTSPRFCSLGAEDLAW</sequence>
<dbReference type="InterPro" id="IPR051468">
    <property type="entry name" value="Fungal_SecMetab_SDRs"/>
</dbReference>
<dbReference type="eggNOG" id="COG1028">
    <property type="taxonomic scope" value="Bacteria"/>
</dbReference>
<dbReference type="PRINTS" id="PR00080">
    <property type="entry name" value="SDRFAMILY"/>
</dbReference>
<dbReference type="KEGG" id="ach:Achl_3370"/>
<accession>B8HGR1</accession>
<dbReference type="HOGENOM" id="CLU_010194_9_3_11"/>
<dbReference type="InterPro" id="IPR036291">
    <property type="entry name" value="NAD(P)-bd_dom_sf"/>
</dbReference>
<keyword evidence="3" id="KW-1185">Reference proteome</keyword>
<dbReference type="SUPFAM" id="SSF51735">
    <property type="entry name" value="NAD(P)-binding Rossmann-fold domains"/>
    <property type="match status" value="1"/>
</dbReference>
<evidence type="ECO:0000256" key="1">
    <source>
        <dbReference type="RuleBase" id="RU000363"/>
    </source>
</evidence>